<feature type="domain" description="Epoxide hydrolase N-terminal" evidence="5">
    <location>
        <begin position="5"/>
        <end position="110"/>
    </location>
</feature>
<protein>
    <submittedName>
        <fullName evidence="6">Epoxide hydrolase</fullName>
    </submittedName>
</protein>
<evidence type="ECO:0000256" key="3">
    <source>
        <dbReference type="ARBA" id="ARBA00022801"/>
    </source>
</evidence>
<dbReference type="RefSeq" id="WP_126366028.1">
    <property type="nucleotide sequence ID" value="NZ_CP034546.1"/>
</dbReference>
<dbReference type="PIRSF" id="PIRSF001112">
    <property type="entry name" value="Epoxide_hydrolase"/>
    <property type="match status" value="1"/>
</dbReference>
<dbReference type="Gene3D" id="3.40.50.1820">
    <property type="entry name" value="alpha/beta hydrolase"/>
    <property type="match status" value="1"/>
</dbReference>
<keyword evidence="2" id="KW-0058">Aromatic hydrocarbons catabolism</keyword>
<feature type="active site" description="Nucleophile" evidence="4">
    <location>
        <position position="179"/>
    </location>
</feature>
<evidence type="ECO:0000256" key="2">
    <source>
        <dbReference type="ARBA" id="ARBA00022797"/>
    </source>
</evidence>
<evidence type="ECO:0000313" key="6">
    <source>
        <dbReference type="EMBL" id="AZQ53773.1"/>
    </source>
</evidence>
<gene>
    <name evidence="6" type="ORF">D5R55_23000</name>
</gene>
<dbReference type="InterPro" id="IPR010497">
    <property type="entry name" value="Epoxide_hydro_N"/>
</dbReference>
<dbReference type="PRINTS" id="PR00412">
    <property type="entry name" value="EPOXHYDRLASE"/>
</dbReference>
<evidence type="ECO:0000256" key="1">
    <source>
        <dbReference type="ARBA" id="ARBA00010088"/>
    </source>
</evidence>
<dbReference type="Pfam" id="PF06441">
    <property type="entry name" value="EHN"/>
    <property type="match status" value="1"/>
</dbReference>
<dbReference type="AlphaFoldDB" id="A0A3Q9FAW7"/>
<feature type="active site" description="Proton acceptor" evidence="4">
    <location>
        <position position="363"/>
    </location>
</feature>
<dbReference type="EMBL" id="CP034546">
    <property type="protein sequence ID" value="AZQ53773.1"/>
    <property type="molecule type" value="Genomic_DNA"/>
</dbReference>
<evidence type="ECO:0000259" key="5">
    <source>
        <dbReference type="Pfam" id="PF06441"/>
    </source>
</evidence>
<dbReference type="SUPFAM" id="SSF53474">
    <property type="entry name" value="alpha/beta-Hydrolases"/>
    <property type="match status" value="1"/>
</dbReference>
<feature type="active site" description="Proton donor" evidence="4">
    <location>
        <position position="306"/>
    </location>
</feature>
<dbReference type="InterPro" id="IPR016292">
    <property type="entry name" value="Epoxide_hydrolase"/>
</dbReference>
<dbReference type="PANTHER" id="PTHR21661">
    <property type="entry name" value="EPOXIDE HYDROLASE 1-RELATED"/>
    <property type="match status" value="1"/>
</dbReference>
<dbReference type="GO" id="GO:0097176">
    <property type="term" value="P:epoxide metabolic process"/>
    <property type="evidence" value="ECO:0007669"/>
    <property type="project" value="TreeGrafter"/>
</dbReference>
<dbReference type="GO" id="GO:0004301">
    <property type="term" value="F:epoxide hydrolase activity"/>
    <property type="evidence" value="ECO:0007669"/>
    <property type="project" value="TreeGrafter"/>
</dbReference>
<evidence type="ECO:0000256" key="4">
    <source>
        <dbReference type="PIRSR" id="PIRSR001112-1"/>
    </source>
</evidence>
<reference evidence="6 7" key="1">
    <citation type="submission" date="2018-12" db="EMBL/GenBank/DDBJ databases">
        <title>Cadmium resistance mechanism in endophytic bacteria Burkholderia cenocepacia YG-3.</title>
        <authorList>
            <person name="Zhang X."/>
            <person name="Wang X."/>
            <person name="Zhu Y."/>
        </authorList>
    </citation>
    <scope>NUCLEOTIDE SEQUENCE [LARGE SCALE GENOMIC DNA]</scope>
    <source>
        <strain evidence="6 7">YG-3</strain>
    </source>
</reference>
<dbReference type="InterPro" id="IPR029058">
    <property type="entry name" value="AB_hydrolase_fold"/>
</dbReference>
<sequence length="385" mass="43387">MSDLIKPFHLNVSEHELSDLRERLQRVRWPDPETVNDTSQGPQLSKLQALVAHWIEGYDWRRCESMLNDFGQFKTTIDGLDIHFLHIRSPEPDAIPLLMAHGWPGSVLEFRKVIAPLGNPAAHGDDPRQAFHLVIPSMPGFGFSDKPDEPGWDMSRIGRAYVQLMRRLGYDRWAMQGGDLGAGVTDEVASLALPELIGIHLNFAMFMPTPDEIRDATPDEESMLASARYFWSTLSGYAQVQQTRPQTIGYALADSPVAQAAWIYAMFQDTCGTAGNAEASFALDEILDDIMLYWIPNASASSARLYWELKRSNWSSAARIDRPIAVPAGFTMLGGEHVRKSRRWIERRYRDVRHFGEHEQGGHFAALEHPNALVSDIRSTFASIR</sequence>
<comment type="similarity">
    <text evidence="1">Belongs to the peptidase S33 family.</text>
</comment>
<accession>A0A3Q9FAW7</accession>
<dbReference type="InterPro" id="IPR000639">
    <property type="entry name" value="Epox_hydrolase-like"/>
</dbReference>
<dbReference type="Proteomes" id="UP000277191">
    <property type="component" value="Chromosome 2"/>
</dbReference>
<proteinExistence type="inferred from homology"/>
<evidence type="ECO:0000313" key="7">
    <source>
        <dbReference type="Proteomes" id="UP000277191"/>
    </source>
</evidence>
<dbReference type="PANTHER" id="PTHR21661:SF35">
    <property type="entry name" value="EPOXIDE HYDROLASE"/>
    <property type="match status" value="1"/>
</dbReference>
<name>A0A3Q9FAW7_9BURK</name>
<keyword evidence="3 6" id="KW-0378">Hydrolase</keyword>
<organism evidence="6 7">
    <name type="scientific">Burkholderia cenocepacia</name>
    <dbReference type="NCBI Taxonomy" id="95486"/>
    <lineage>
        <taxon>Bacteria</taxon>
        <taxon>Pseudomonadati</taxon>
        <taxon>Pseudomonadota</taxon>
        <taxon>Betaproteobacteria</taxon>
        <taxon>Burkholderiales</taxon>
        <taxon>Burkholderiaceae</taxon>
        <taxon>Burkholderia</taxon>
        <taxon>Burkholderia cepacia complex</taxon>
    </lineage>
</organism>